<comment type="caution">
    <text evidence="1">The sequence shown here is derived from an EMBL/GenBank/DDBJ whole genome shotgun (WGS) entry which is preliminary data.</text>
</comment>
<organism evidence="1 2">
    <name type="scientific">Allocatelliglobosispora scoriae</name>
    <dbReference type="NCBI Taxonomy" id="643052"/>
    <lineage>
        <taxon>Bacteria</taxon>
        <taxon>Bacillati</taxon>
        <taxon>Actinomycetota</taxon>
        <taxon>Actinomycetes</taxon>
        <taxon>Micromonosporales</taxon>
        <taxon>Micromonosporaceae</taxon>
        <taxon>Allocatelliglobosispora</taxon>
    </lineage>
</organism>
<reference evidence="1 2" key="1">
    <citation type="submission" date="2020-08" db="EMBL/GenBank/DDBJ databases">
        <title>Sequencing the genomes of 1000 actinobacteria strains.</title>
        <authorList>
            <person name="Klenk H.-P."/>
        </authorList>
    </citation>
    <scope>NUCLEOTIDE SEQUENCE [LARGE SCALE GENOMIC DNA]</scope>
    <source>
        <strain evidence="1 2">DSM 45362</strain>
    </source>
</reference>
<evidence type="ECO:0000313" key="2">
    <source>
        <dbReference type="Proteomes" id="UP000587527"/>
    </source>
</evidence>
<dbReference type="Proteomes" id="UP000587527">
    <property type="component" value="Unassembled WGS sequence"/>
</dbReference>
<protein>
    <submittedName>
        <fullName evidence="1">Uncharacterized protein</fullName>
    </submittedName>
</protein>
<keyword evidence="2" id="KW-1185">Reference proteome</keyword>
<accession>A0A841BS80</accession>
<dbReference type="AlphaFoldDB" id="A0A841BS80"/>
<gene>
    <name evidence="1" type="ORF">F4553_004473</name>
</gene>
<proteinExistence type="predicted"/>
<evidence type="ECO:0000313" key="1">
    <source>
        <dbReference type="EMBL" id="MBB5871094.1"/>
    </source>
</evidence>
<dbReference type="EMBL" id="JACHMN010000002">
    <property type="protein sequence ID" value="MBB5871094.1"/>
    <property type="molecule type" value="Genomic_DNA"/>
</dbReference>
<name>A0A841BS80_9ACTN</name>
<sequence>MDEDRVKDEFTRMELTARLSRDREVIAQYEVGLAFHRQRVEDARYELGILDERLGGEL</sequence>
<dbReference type="RefSeq" id="WP_184838922.1">
    <property type="nucleotide sequence ID" value="NZ_JACHMN010000002.1"/>
</dbReference>